<evidence type="ECO:0000256" key="6">
    <source>
        <dbReference type="RuleBase" id="RU003737"/>
    </source>
</evidence>
<feature type="modified residue" description="N6-(pyridoxal phosphate)lysine" evidence="5">
    <location>
        <position position="56"/>
    </location>
</feature>
<dbReference type="PANTHER" id="PTHR43727">
    <property type="entry name" value="DIAMINOPIMELATE DECARBOXYLASE"/>
    <property type="match status" value="1"/>
</dbReference>
<evidence type="ECO:0000256" key="4">
    <source>
        <dbReference type="ARBA" id="ARBA00023239"/>
    </source>
</evidence>
<name>A0A1G5V7K0_9FIRM</name>
<dbReference type="GO" id="GO:0009089">
    <property type="term" value="P:lysine biosynthetic process via diaminopimelate"/>
    <property type="evidence" value="ECO:0007669"/>
    <property type="project" value="InterPro"/>
</dbReference>
<feature type="active site" description="Proton donor" evidence="5">
    <location>
        <position position="340"/>
    </location>
</feature>
<dbReference type="OrthoDB" id="9802241at2"/>
<evidence type="ECO:0000259" key="7">
    <source>
        <dbReference type="Pfam" id="PF00278"/>
    </source>
</evidence>
<organism evidence="9 10">
    <name type="scientific">Allisonella histaminiformans</name>
    <dbReference type="NCBI Taxonomy" id="209880"/>
    <lineage>
        <taxon>Bacteria</taxon>
        <taxon>Bacillati</taxon>
        <taxon>Bacillota</taxon>
        <taxon>Negativicutes</taxon>
        <taxon>Veillonellales</taxon>
        <taxon>Veillonellaceae</taxon>
        <taxon>Allisonella</taxon>
    </lineage>
</organism>
<dbReference type="InterPro" id="IPR009006">
    <property type="entry name" value="Ala_racemase/Decarboxylase_C"/>
</dbReference>
<sequence>MSTKSFPLTLEELRRIADEYGTPFHIYDEQGIHDGVKRLQNAFAWNKNFFEYFAVKATPNPWIMDSLKSINVGADCSSLAELALSEAVGLSGDEIVFSSNETSDQEFIKACELGAIVNLDDKSLISDLRRLDLHPDKVCFRYNPGPDLAFGNDFIGKPQEAKYGMTKEQLMKGVAWARDEGIKYIGIHTMVISAELELTGLLGTISMMFDLANEVRERTGVTVSFIDFGGGIGIPYRPDQNGVNIEALGEGAHELFNQKMQGFENTRISFECGRYITGPHGWLVTRAIHHKKIYRNYIGVDACMADLMRPGMYGAYHHITIAGKENQPEDFVYDVVGCLCENNDKFAIQRHLPEIERGDLIIIHDTGAHGHSMGFNYNGRLRHQELFIRTDGTIQKIRRNETLADLFATLDYPGLKKE</sequence>
<dbReference type="Gene3D" id="3.20.20.10">
    <property type="entry name" value="Alanine racemase"/>
    <property type="match status" value="1"/>
</dbReference>
<dbReference type="RefSeq" id="WP_091363384.1">
    <property type="nucleotide sequence ID" value="NZ_FMXA01000005.1"/>
</dbReference>
<dbReference type="InterPro" id="IPR029066">
    <property type="entry name" value="PLP-binding_barrel"/>
</dbReference>
<evidence type="ECO:0000256" key="2">
    <source>
        <dbReference type="ARBA" id="ARBA00022793"/>
    </source>
</evidence>
<dbReference type="InterPro" id="IPR022644">
    <property type="entry name" value="De-COase2_N"/>
</dbReference>
<evidence type="ECO:0000256" key="5">
    <source>
        <dbReference type="PIRSR" id="PIRSR600183-50"/>
    </source>
</evidence>
<feature type="domain" description="Orn/DAP/Arg decarboxylase 2 C-terminal" evidence="7">
    <location>
        <begin position="279"/>
        <end position="367"/>
    </location>
</feature>
<keyword evidence="4" id="KW-0456">Lyase</keyword>
<evidence type="ECO:0000313" key="10">
    <source>
        <dbReference type="Proteomes" id="UP000199689"/>
    </source>
</evidence>
<comment type="cofactor">
    <cofactor evidence="1 5">
        <name>pyridoxal 5'-phosphate</name>
        <dbReference type="ChEBI" id="CHEBI:597326"/>
    </cofactor>
</comment>
<dbReference type="GO" id="GO:0008836">
    <property type="term" value="F:diaminopimelate decarboxylase activity"/>
    <property type="evidence" value="ECO:0007669"/>
    <property type="project" value="InterPro"/>
</dbReference>
<dbReference type="SUPFAM" id="SSF51419">
    <property type="entry name" value="PLP-binding barrel"/>
    <property type="match status" value="1"/>
</dbReference>
<feature type="domain" description="Orn/DAP/Arg decarboxylase 2 N-terminal" evidence="8">
    <location>
        <begin position="35"/>
        <end position="277"/>
    </location>
</feature>
<dbReference type="Pfam" id="PF00278">
    <property type="entry name" value="Orn_DAP_Arg_deC"/>
    <property type="match status" value="1"/>
</dbReference>
<keyword evidence="10" id="KW-1185">Reference proteome</keyword>
<dbReference type="STRING" id="209880.SAMN02910343_00443"/>
<proteinExistence type="inferred from homology"/>
<keyword evidence="2" id="KW-0210">Decarboxylase</keyword>
<reference evidence="9 10" key="1">
    <citation type="submission" date="2016-10" db="EMBL/GenBank/DDBJ databases">
        <authorList>
            <person name="de Groot N.N."/>
        </authorList>
    </citation>
    <scope>NUCLEOTIDE SEQUENCE [LARGE SCALE GENOMIC DNA]</scope>
    <source>
        <strain evidence="9 10">DSM 15230</strain>
    </source>
</reference>
<dbReference type="AlphaFoldDB" id="A0A1G5V7K0"/>
<dbReference type="FunFam" id="3.20.20.10:FF:000003">
    <property type="entry name" value="Diaminopimelate decarboxylase"/>
    <property type="match status" value="1"/>
</dbReference>
<dbReference type="SUPFAM" id="SSF50621">
    <property type="entry name" value="Alanine racemase C-terminal domain-like"/>
    <property type="match status" value="1"/>
</dbReference>
<keyword evidence="3 5" id="KW-0663">Pyridoxal phosphate</keyword>
<protein>
    <submittedName>
        <fullName evidence="9">Diaminopimelate decarboxylase</fullName>
    </submittedName>
</protein>
<dbReference type="PRINTS" id="PR01181">
    <property type="entry name" value="DAPDCRBXLASE"/>
</dbReference>
<dbReference type="EMBL" id="FMXA01000005">
    <property type="protein sequence ID" value="SDA41891.1"/>
    <property type="molecule type" value="Genomic_DNA"/>
</dbReference>
<gene>
    <name evidence="9" type="ORF">SAMN02910343_00443</name>
</gene>
<dbReference type="InterPro" id="IPR022643">
    <property type="entry name" value="De-COase2_C"/>
</dbReference>
<dbReference type="PRINTS" id="PR01179">
    <property type="entry name" value="ODADCRBXLASE"/>
</dbReference>
<dbReference type="Pfam" id="PF02784">
    <property type="entry name" value="Orn_Arg_deC_N"/>
    <property type="match status" value="1"/>
</dbReference>
<evidence type="ECO:0000259" key="8">
    <source>
        <dbReference type="Pfam" id="PF02784"/>
    </source>
</evidence>
<dbReference type="GeneID" id="87755489"/>
<comment type="similarity">
    <text evidence="6">Belongs to the Orn/Lys/Arg decarboxylase class-II family.</text>
</comment>
<dbReference type="Gene3D" id="2.40.37.10">
    <property type="entry name" value="Lyase, Ornithine Decarboxylase, Chain A, domain 1"/>
    <property type="match status" value="1"/>
</dbReference>
<dbReference type="InterPro" id="IPR000183">
    <property type="entry name" value="Orn/DAP/Arg_de-COase"/>
</dbReference>
<evidence type="ECO:0000313" key="9">
    <source>
        <dbReference type="EMBL" id="SDA41891.1"/>
    </source>
</evidence>
<dbReference type="CDD" id="cd06828">
    <property type="entry name" value="PLPDE_III_DapDC"/>
    <property type="match status" value="1"/>
</dbReference>
<dbReference type="InterPro" id="IPR002986">
    <property type="entry name" value="DAP_deCOOHase_LysA"/>
</dbReference>
<accession>A0A1G5V7K0</accession>
<evidence type="ECO:0000256" key="3">
    <source>
        <dbReference type="ARBA" id="ARBA00022898"/>
    </source>
</evidence>
<evidence type="ECO:0000256" key="1">
    <source>
        <dbReference type="ARBA" id="ARBA00001933"/>
    </source>
</evidence>
<dbReference type="PANTHER" id="PTHR43727:SF2">
    <property type="entry name" value="GROUP IV DECARBOXYLASE"/>
    <property type="match status" value="1"/>
</dbReference>
<dbReference type="Proteomes" id="UP000199689">
    <property type="component" value="Unassembled WGS sequence"/>
</dbReference>